<evidence type="ECO:0000256" key="3">
    <source>
        <dbReference type="ARBA" id="ARBA00022448"/>
    </source>
</evidence>
<feature type="transmembrane region" description="Helical" evidence="10">
    <location>
        <begin position="371"/>
        <end position="395"/>
    </location>
</feature>
<feature type="transmembrane region" description="Helical" evidence="10">
    <location>
        <begin position="299"/>
        <end position="316"/>
    </location>
</feature>
<dbReference type="PANTHER" id="PTHR11328">
    <property type="entry name" value="MAJOR FACILITATOR SUPERFAMILY DOMAIN-CONTAINING PROTEIN"/>
    <property type="match status" value="1"/>
</dbReference>
<keyword evidence="8 10" id="KW-1133">Transmembrane helix</keyword>
<dbReference type="Gene3D" id="1.20.1250.20">
    <property type="entry name" value="MFS general substrate transporter like domains"/>
    <property type="match status" value="1"/>
</dbReference>
<dbReference type="GO" id="GO:0008643">
    <property type="term" value="P:carbohydrate transport"/>
    <property type="evidence" value="ECO:0007669"/>
    <property type="project" value="InterPro"/>
</dbReference>
<feature type="transmembrane region" description="Helical" evidence="10">
    <location>
        <begin position="186"/>
        <end position="207"/>
    </location>
</feature>
<feature type="transmembrane region" description="Helical" evidence="10">
    <location>
        <begin position="153"/>
        <end position="174"/>
    </location>
</feature>
<evidence type="ECO:0000256" key="6">
    <source>
        <dbReference type="ARBA" id="ARBA00022692"/>
    </source>
</evidence>
<gene>
    <name evidence="12" type="ORF">FUT82_08705</name>
    <name evidence="11" type="ORF">TPHV1_10112</name>
</gene>
<dbReference type="CDD" id="cd17332">
    <property type="entry name" value="MFS_MelB_like"/>
    <property type="match status" value="1"/>
</dbReference>
<dbReference type="AlphaFoldDB" id="A0A0B7GPF6"/>
<reference evidence="11" key="2">
    <citation type="submission" date="2015-01" db="EMBL/GenBank/DDBJ databases">
        <authorList>
            <person name="Xiang T."/>
            <person name="Song Y."/>
            <person name="Huang L."/>
            <person name="Wang B."/>
            <person name="Wu P."/>
        </authorList>
    </citation>
    <scope>NUCLEOTIDE SEQUENCE [LARGE SCALE GENOMIC DNA]</scope>
    <source>
        <strain evidence="11">V1</strain>
    </source>
</reference>
<evidence type="ECO:0000256" key="9">
    <source>
        <dbReference type="ARBA" id="ARBA00023136"/>
    </source>
</evidence>
<dbReference type="EMBL" id="CDNC01000001">
    <property type="protein sequence ID" value="CEM60444.1"/>
    <property type="molecule type" value="Genomic_DNA"/>
</dbReference>
<feature type="transmembrane region" description="Helical" evidence="10">
    <location>
        <begin position="234"/>
        <end position="257"/>
    </location>
</feature>
<protein>
    <submittedName>
        <fullName evidence="12">Sugar transporter</fullName>
    </submittedName>
    <submittedName>
        <fullName evidence="11">Transporter, major facilitator family protein</fullName>
    </submittedName>
</protein>
<accession>A0A0B7GPF6</accession>
<sequence>MRNEDLSTRAYAFGTFGRDMVFALVSMYLLYYLTDVVNITKETLAWVSLIMVSCRIFDALNDPIMGVIVDNTETGYGKFKPWILGGMIFSALFTVLLFTDFGLQGKKFLLSFAVLYLCWGLSYTAHDISYWSMLPALTQDQKKRGKIGSFAKICATLGLFSVVISIIPITNYLAERFSSKTQAFHIYAFAVVLCMLLCLTPTLLFTVEDKTIQKTKPSTPLNELFSVIVKNDQLLWITISMVLFTIGYTTTSSFGIYYCKYLYGNENAYSLFALVLGISQIASLAAFPILSKKHKRSGIYQLAIVLVICGYFLMYFSEFLLILIAIAGCFIFFGSGLIQILMLMFIADTVEYGQLKLGRRNNSITLSLQPLIYKTGGAVASGIVGVTLIFCGIQEQGFEIMSPAQITLFKIAMLVFPLSCIIFGYFIYTKKYIIDEKKYAEILANLNEDNSDTAPSK</sequence>
<feature type="transmembrane region" description="Helical" evidence="10">
    <location>
        <begin position="82"/>
        <end position="103"/>
    </location>
</feature>
<evidence type="ECO:0000256" key="4">
    <source>
        <dbReference type="ARBA" id="ARBA00022475"/>
    </source>
</evidence>
<feature type="transmembrane region" description="Helical" evidence="10">
    <location>
        <begin position="322"/>
        <end position="350"/>
    </location>
</feature>
<dbReference type="RefSeq" id="WP_044634205.1">
    <property type="nucleotide sequence ID" value="NZ_CDNC01000001.1"/>
</dbReference>
<evidence type="ECO:0000313" key="13">
    <source>
        <dbReference type="Proteomes" id="UP000042527"/>
    </source>
</evidence>
<dbReference type="InterPro" id="IPR018043">
    <property type="entry name" value="Na/Gal_symport_CS"/>
</dbReference>
<dbReference type="GO" id="GO:0005886">
    <property type="term" value="C:plasma membrane"/>
    <property type="evidence" value="ECO:0007669"/>
    <property type="project" value="UniProtKB-SubCell"/>
</dbReference>
<evidence type="ECO:0000256" key="2">
    <source>
        <dbReference type="ARBA" id="ARBA00009617"/>
    </source>
</evidence>
<dbReference type="EMBL" id="CP042817">
    <property type="protein sequence ID" value="QEJ98068.1"/>
    <property type="molecule type" value="Genomic_DNA"/>
</dbReference>
<evidence type="ECO:0000256" key="7">
    <source>
        <dbReference type="ARBA" id="ARBA00022847"/>
    </source>
</evidence>
<feature type="transmembrane region" description="Helical" evidence="10">
    <location>
        <begin position="407"/>
        <end position="428"/>
    </location>
</feature>
<dbReference type="PROSITE" id="PS00872">
    <property type="entry name" value="NA_GALACTOSIDE_SYMP"/>
    <property type="match status" value="1"/>
</dbReference>
<dbReference type="Proteomes" id="UP000042527">
    <property type="component" value="Unassembled WGS sequence"/>
</dbReference>
<comment type="subcellular location">
    <subcellularLocation>
        <location evidence="1">Cell membrane</location>
        <topology evidence="1">Multi-pass membrane protein</topology>
    </subcellularLocation>
</comment>
<reference evidence="13" key="1">
    <citation type="submission" date="2015-01" db="EMBL/GenBank/DDBJ databases">
        <authorList>
            <person name="Manzoor Shahid"/>
            <person name="Zubair Saima"/>
        </authorList>
    </citation>
    <scope>NUCLEOTIDE SEQUENCE [LARGE SCALE GENOMIC DNA]</scope>
    <source>
        <strain evidence="13">V1</strain>
    </source>
</reference>
<name>A0A0B7GPF6_TREPH</name>
<comment type="similarity">
    <text evidence="2">Belongs to the sodium:galactoside symporter (TC 2.A.2) family.</text>
</comment>
<dbReference type="InterPro" id="IPR036259">
    <property type="entry name" value="MFS_trans_sf"/>
</dbReference>
<dbReference type="NCBIfam" id="TIGR00792">
    <property type="entry name" value="gph"/>
    <property type="match status" value="1"/>
</dbReference>
<keyword evidence="3" id="KW-0813">Transport</keyword>
<organism evidence="11 13">
    <name type="scientific">Treponema phagedenis</name>
    <dbReference type="NCBI Taxonomy" id="162"/>
    <lineage>
        <taxon>Bacteria</taxon>
        <taxon>Pseudomonadati</taxon>
        <taxon>Spirochaetota</taxon>
        <taxon>Spirochaetia</taxon>
        <taxon>Spirochaetales</taxon>
        <taxon>Treponemataceae</taxon>
        <taxon>Treponema</taxon>
    </lineage>
</organism>
<keyword evidence="9 10" id="KW-0472">Membrane</keyword>
<feature type="transmembrane region" description="Helical" evidence="10">
    <location>
        <begin position="109"/>
        <end position="132"/>
    </location>
</feature>
<evidence type="ECO:0000313" key="12">
    <source>
        <dbReference type="EMBL" id="QEJ98068.1"/>
    </source>
</evidence>
<dbReference type="OrthoDB" id="9764596at2"/>
<dbReference type="Pfam" id="PF13347">
    <property type="entry name" value="MFS_2"/>
    <property type="match status" value="1"/>
</dbReference>
<keyword evidence="7" id="KW-0769">Symport</keyword>
<evidence type="ECO:0000313" key="14">
    <source>
        <dbReference type="Proteomes" id="UP000323594"/>
    </source>
</evidence>
<keyword evidence="6 10" id="KW-0812">Transmembrane</keyword>
<dbReference type="InterPro" id="IPR001927">
    <property type="entry name" value="Na/Gal_symport"/>
</dbReference>
<evidence type="ECO:0000256" key="10">
    <source>
        <dbReference type="SAM" id="Phobius"/>
    </source>
</evidence>
<keyword evidence="4" id="KW-1003">Cell membrane</keyword>
<feature type="transmembrane region" description="Helical" evidence="10">
    <location>
        <begin position="269"/>
        <end position="287"/>
    </location>
</feature>
<proteinExistence type="inferred from homology"/>
<dbReference type="InterPro" id="IPR039672">
    <property type="entry name" value="MFS_2"/>
</dbReference>
<evidence type="ECO:0000256" key="8">
    <source>
        <dbReference type="ARBA" id="ARBA00022989"/>
    </source>
</evidence>
<dbReference type="GO" id="GO:0015293">
    <property type="term" value="F:symporter activity"/>
    <property type="evidence" value="ECO:0007669"/>
    <property type="project" value="UniProtKB-KW"/>
</dbReference>
<keyword evidence="13" id="KW-1185">Reference proteome</keyword>
<feature type="transmembrane region" description="Helical" evidence="10">
    <location>
        <begin position="12"/>
        <end position="31"/>
    </location>
</feature>
<evidence type="ECO:0000256" key="5">
    <source>
        <dbReference type="ARBA" id="ARBA00022597"/>
    </source>
</evidence>
<evidence type="ECO:0000313" key="11">
    <source>
        <dbReference type="EMBL" id="CEM60444.1"/>
    </source>
</evidence>
<keyword evidence="5 12" id="KW-0762">Sugar transport</keyword>
<dbReference type="Proteomes" id="UP000323594">
    <property type="component" value="Chromosome"/>
</dbReference>
<reference evidence="12 14" key="3">
    <citation type="submission" date="2019-08" db="EMBL/GenBank/DDBJ databases">
        <authorList>
            <person name="Kuhnert P."/>
        </authorList>
    </citation>
    <scope>NUCLEOTIDE SEQUENCE [LARGE SCALE GENOMIC DNA]</scope>
    <source>
        <strain evidence="12 14">B36.5</strain>
    </source>
</reference>
<dbReference type="SUPFAM" id="SSF103473">
    <property type="entry name" value="MFS general substrate transporter"/>
    <property type="match status" value="1"/>
</dbReference>
<evidence type="ECO:0000256" key="1">
    <source>
        <dbReference type="ARBA" id="ARBA00004651"/>
    </source>
</evidence>
<dbReference type="GO" id="GO:0006814">
    <property type="term" value="P:sodium ion transport"/>
    <property type="evidence" value="ECO:0007669"/>
    <property type="project" value="InterPro"/>
</dbReference>
<dbReference type="PANTHER" id="PTHR11328:SF36">
    <property type="entry name" value="MELIBIOSE PERMEASE"/>
    <property type="match status" value="1"/>
</dbReference>